<evidence type="ECO:0000256" key="5">
    <source>
        <dbReference type="SAM" id="SignalP"/>
    </source>
</evidence>
<dbReference type="Proteomes" id="UP000282076">
    <property type="component" value="Unassembled WGS sequence"/>
</dbReference>
<comment type="similarity">
    <text evidence="1">Belongs to the bacterial solute-binding protein 1 family.</text>
</comment>
<dbReference type="AlphaFoldDB" id="A0A494XTH4"/>
<evidence type="ECO:0000256" key="4">
    <source>
        <dbReference type="SAM" id="MobiDB-lite"/>
    </source>
</evidence>
<feature type="chain" id="PRO_5019771929" evidence="5">
    <location>
        <begin position="44"/>
        <end position="513"/>
    </location>
</feature>
<dbReference type="InterPro" id="IPR050490">
    <property type="entry name" value="Bact_solute-bd_prot1"/>
</dbReference>
<protein>
    <submittedName>
        <fullName evidence="6">Extracellular solute-binding protein</fullName>
    </submittedName>
</protein>
<gene>
    <name evidence="6" type="ORF">D7Z26_16520</name>
</gene>
<accession>A0A494XTH4</accession>
<evidence type="ECO:0000256" key="2">
    <source>
        <dbReference type="ARBA" id="ARBA00022448"/>
    </source>
</evidence>
<keyword evidence="2" id="KW-0813">Transport</keyword>
<feature type="compositionally biased region" description="Low complexity" evidence="4">
    <location>
        <begin position="56"/>
        <end position="75"/>
    </location>
</feature>
<dbReference type="Pfam" id="PF01547">
    <property type="entry name" value="SBP_bac_1"/>
    <property type="match status" value="1"/>
</dbReference>
<organism evidence="6 7">
    <name type="scientific">Cohnella endophytica</name>
    <dbReference type="NCBI Taxonomy" id="2419778"/>
    <lineage>
        <taxon>Bacteria</taxon>
        <taxon>Bacillati</taxon>
        <taxon>Bacillota</taxon>
        <taxon>Bacilli</taxon>
        <taxon>Bacillales</taxon>
        <taxon>Paenibacillaceae</taxon>
        <taxon>Cohnella</taxon>
    </lineage>
</organism>
<dbReference type="PANTHER" id="PTHR43649">
    <property type="entry name" value="ARABINOSE-BINDING PROTEIN-RELATED"/>
    <property type="match status" value="1"/>
</dbReference>
<evidence type="ECO:0000256" key="1">
    <source>
        <dbReference type="ARBA" id="ARBA00008520"/>
    </source>
</evidence>
<feature type="signal peptide" evidence="5">
    <location>
        <begin position="1"/>
        <end position="43"/>
    </location>
</feature>
<feature type="region of interest" description="Disordered" evidence="4">
    <location>
        <begin position="50"/>
        <end position="81"/>
    </location>
</feature>
<reference evidence="6 7" key="1">
    <citation type="submission" date="2018-10" db="EMBL/GenBank/DDBJ databases">
        <title>Cohnella sp. M2MS4P-1, whole genome shotgun sequence.</title>
        <authorList>
            <person name="Tuo L."/>
        </authorList>
    </citation>
    <scope>NUCLEOTIDE SEQUENCE [LARGE SCALE GENOMIC DNA]</scope>
    <source>
        <strain evidence="6 7">M2MS4P-1</strain>
    </source>
</reference>
<comment type="caution">
    <text evidence="6">The sequence shown here is derived from an EMBL/GenBank/DDBJ whole genome shotgun (WGS) entry which is preliminary data.</text>
</comment>
<dbReference type="InterPro" id="IPR006059">
    <property type="entry name" value="SBP"/>
</dbReference>
<proteinExistence type="inferred from homology"/>
<dbReference type="GO" id="GO:0055085">
    <property type="term" value="P:transmembrane transport"/>
    <property type="evidence" value="ECO:0007669"/>
    <property type="project" value="InterPro"/>
</dbReference>
<dbReference type="Gene3D" id="3.40.190.10">
    <property type="entry name" value="Periplasmic binding protein-like II"/>
    <property type="match status" value="1"/>
</dbReference>
<dbReference type="EMBL" id="RBZM01000007">
    <property type="protein sequence ID" value="RKP51399.1"/>
    <property type="molecule type" value="Genomic_DNA"/>
</dbReference>
<evidence type="ECO:0000313" key="7">
    <source>
        <dbReference type="Proteomes" id="UP000282076"/>
    </source>
</evidence>
<keyword evidence="7" id="KW-1185">Reference proteome</keyword>
<sequence length="513" mass="56075">MYSEGLVNATSTTTNMTWRIYMKSYLKAASASLALMFVVSSLAACGSANSSNDQTAANSPSAAGSTSSASAPAEAQVYPENGLPTDQKVTLKVGFFEGGMGREWFDVAVESFKAKFPNVSFDVTSSPTISQVTQTKIGANDDKGMFNLFSGSIPGGIAPYVESGKLESEEDLWNHKAYDGNGKTLKELSFNGSFESSPRTAGNTYAFPISGSGSGLMYNKALFEKNGWDENPKTWSDFLKLSAEIKAAGITPITFPGVYADYITNAFGVPKIYELAEANNTLDQVQTDYHQFNTPYFLAPENIERWNRIYEMGKKGYFPAGLAAMNHTQSQMQVVQGKAAMVSTGTWVENEMKQSTPEDFKWGYMTVPFGDQPDSTKWTTFTPGSGFLIWAAKPDLEKAWSKEFIAWLWNLDNQQQIAEKGGMIPLRSDFADDPARLAKLQSLPSAFLDYAKNNKVKMDSGAADVQLTDPAFEQANKVISEAITQIATGKQDPLPILKEAEEYLKKAIAAQKK</sequence>
<evidence type="ECO:0000256" key="3">
    <source>
        <dbReference type="ARBA" id="ARBA00022729"/>
    </source>
</evidence>
<dbReference type="PROSITE" id="PS01037">
    <property type="entry name" value="SBP_BACTERIAL_1"/>
    <property type="match status" value="1"/>
</dbReference>
<dbReference type="PANTHER" id="PTHR43649:SF12">
    <property type="entry name" value="DIACETYLCHITOBIOSE BINDING PROTEIN DASA"/>
    <property type="match status" value="1"/>
</dbReference>
<name>A0A494XTH4_9BACL</name>
<dbReference type="InterPro" id="IPR006061">
    <property type="entry name" value="SBP_1_CS"/>
</dbReference>
<evidence type="ECO:0000313" key="6">
    <source>
        <dbReference type="EMBL" id="RKP51399.1"/>
    </source>
</evidence>
<keyword evidence="3 5" id="KW-0732">Signal</keyword>
<dbReference type="SUPFAM" id="SSF53850">
    <property type="entry name" value="Periplasmic binding protein-like II"/>
    <property type="match status" value="1"/>
</dbReference>